<protein>
    <submittedName>
        <fullName evidence="2">Toxin CcdB</fullName>
    </submittedName>
</protein>
<reference evidence="2" key="1">
    <citation type="submission" date="2016-11" db="UniProtKB">
        <authorList>
            <consortium name="WormBaseParasite"/>
        </authorList>
    </citation>
    <scope>IDENTIFICATION</scope>
</reference>
<dbReference type="Proteomes" id="UP000095283">
    <property type="component" value="Unplaced"/>
</dbReference>
<dbReference type="WBParaSite" id="Hba_07712">
    <property type="protein sequence ID" value="Hba_07712"/>
    <property type="gene ID" value="Hba_07712"/>
</dbReference>
<sequence length="78" mass="9342">MRERRSPYRLVIPQAFRSNNRVIEVSLNIKAFHTEYRAILPYLALDANEKLPGARVYDRRICDIVLDSDQQNKYEKRF</sequence>
<evidence type="ECO:0000313" key="2">
    <source>
        <dbReference type="WBParaSite" id="Hba_07712"/>
    </source>
</evidence>
<keyword evidence="1" id="KW-1185">Reference proteome</keyword>
<dbReference type="AlphaFoldDB" id="A0A1I7WRB1"/>
<organism evidence="1 2">
    <name type="scientific">Heterorhabditis bacteriophora</name>
    <name type="common">Entomopathogenic nematode worm</name>
    <dbReference type="NCBI Taxonomy" id="37862"/>
    <lineage>
        <taxon>Eukaryota</taxon>
        <taxon>Metazoa</taxon>
        <taxon>Ecdysozoa</taxon>
        <taxon>Nematoda</taxon>
        <taxon>Chromadorea</taxon>
        <taxon>Rhabditida</taxon>
        <taxon>Rhabditina</taxon>
        <taxon>Rhabditomorpha</taxon>
        <taxon>Strongyloidea</taxon>
        <taxon>Heterorhabditidae</taxon>
        <taxon>Heterorhabditis</taxon>
    </lineage>
</organism>
<accession>A0A1I7WRB1</accession>
<evidence type="ECO:0000313" key="1">
    <source>
        <dbReference type="Proteomes" id="UP000095283"/>
    </source>
</evidence>
<proteinExistence type="predicted"/>
<name>A0A1I7WRB1_HETBA</name>